<accession>A0ABN2K6F8</accession>
<gene>
    <name evidence="3" type="ORF">GCM10009710_31640</name>
</gene>
<evidence type="ECO:0000256" key="1">
    <source>
        <dbReference type="SAM" id="SignalP"/>
    </source>
</evidence>
<sequence>MVGRGARVLTRIVTALLVGALLTAGSGGSASGQTTRFTDVSPNHVFAAEIAWLADQGISTGYAGPSGPSFQPAAPVLREQMAAFLYRFAGSPAVNGVPTTSPYVDVPTTHVFFKEIVWLQREGITTGYADGTFRPGQPVLREQMAAFINRLAEGPVPPLPAQLPFVDVPVSHVFFSQIQWLSEQGISTGYGTAPNRTFAPSAPVLREQMAAFLFRADGVLQTPDPMEPVVVGVVAPGRTVAVDVGSDPDDAVAVQWLIDGQPVAGATTRSYTVRAADVGHQLAVQVRRTSPDAGEPETSAPVLVEATSTTLRVAGTIDEDTTWGTDGIDTIAVGRDVLVAEDVTLTIAPGTDLVVEIQRAIEVAGSLVALGTAEQPIGARIPFEGDQDGFWRGVRVLPGGSIDASHLSFGSAEIGVAGVFPGPVASFSVQDSLLDDMRDHAIYLADSVTPPVVRNINGSTGLSPVVVRSSNLDPSLIRVNRVSTSRDPILIGGTVTTSGSFENGVVGLGVGPASGDLTVAAGATLTMPAGQYWVNLGQSIVVEGKLVATGASGLPVTLSSVLDRNGHPVRPTDSDWGGVVVRDGGELDLTRTVIRWASTGITGDDAGRISVVDSLIRTAHQAVELRDGSPLDGPWPEHTFVRTSFEQITDTAITVERARLLTSEVHFEVVPSLLEADHASVVLAGTAAQVRLPVWVRAVGTDPARHLVDVTRLEQSNDVPMLPEKACGFVTTGAGPAPAC</sequence>
<dbReference type="InterPro" id="IPR001119">
    <property type="entry name" value="SLH_dom"/>
</dbReference>
<protein>
    <recommendedName>
        <fullName evidence="2">SLH domain-containing protein</fullName>
    </recommendedName>
</protein>
<dbReference type="Proteomes" id="UP001501057">
    <property type="component" value="Unassembled WGS sequence"/>
</dbReference>
<evidence type="ECO:0000313" key="3">
    <source>
        <dbReference type="EMBL" id="GAA1749291.1"/>
    </source>
</evidence>
<feature type="chain" id="PRO_5045310945" description="SLH domain-containing protein" evidence="1">
    <location>
        <begin position="31"/>
        <end position="740"/>
    </location>
</feature>
<evidence type="ECO:0000313" key="4">
    <source>
        <dbReference type="Proteomes" id="UP001501057"/>
    </source>
</evidence>
<organism evidence="3 4">
    <name type="scientific">Aeromicrobium alkaliterrae</name>
    <dbReference type="NCBI Taxonomy" id="302168"/>
    <lineage>
        <taxon>Bacteria</taxon>
        <taxon>Bacillati</taxon>
        <taxon>Actinomycetota</taxon>
        <taxon>Actinomycetes</taxon>
        <taxon>Propionibacteriales</taxon>
        <taxon>Nocardioidaceae</taxon>
        <taxon>Aeromicrobium</taxon>
    </lineage>
</organism>
<dbReference type="RefSeq" id="WP_344203334.1">
    <property type="nucleotide sequence ID" value="NZ_BAAAME010000005.1"/>
</dbReference>
<keyword evidence="1" id="KW-0732">Signal</keyword>
<reference evidence="3 4" key="1">
    <citation type="journal article" date="2019" name="Int. J. Syst. Evol. Microbiol.">
        <title>The Global Catalogue of Microorganisms (GCM) 10K type strain sequencing project: providing services to taxonomists for standard genome sequencing and annotation.</title>
        <authorList>
            <consortium name="The Broad Institute Genomics Platform"/>
            <consortium name="The Broad Institute Genome Sequencing Center for Infectious Disease"/>
            <person name="Wu L."/>
            <person name="Ma J."/>
        </authorList>
    </citation>
    <scope>NUCLEOTIDE SEQUENCE [LARGE SCALE GENOMIC DNA]</scope>
    <source>
        <strain evidence="3 4">JCM 13518</strain>
    </source>
</reference>
<dbReference type="InterPro" id="IPR051465">
    <property type="entry name" value="Cell_Envelope_Struct_Comp"/>
</dbReference>
<comment type="caution">
    <text evidence="3">The sequence shown here is derived from an EMBL/GenBank/DDBJ whole genome shotgun (WGS) entry which is preliminary data.</text>
</comment>
<feature type="domain" description="SLH" evidence="2">
    <location>
        <begin position="99"/>
        <end position="162"/>
    </location>
</feature>
<name>A0ABN2K6F8_9ACTN</name>
<proteinExistence type="predicted"/>
<feature type="domain" description="SLH" evidence="2">
    <location>
        <begin position="33"/>
        <end position="98"/>
    </location>
</feature>
<dbReference type="Pfam" id="PF00395">
    <property type="entry name" value="SLH"/>
    <property type="match status" value="3"/>
</dbReference>
<keyword evidence="4" id="KW-1185">Reference proteome</keyword>
<dbReference type="EMBL" id="BAAAME010000005">
    <property type="protein sequence ID" value="GAA1749291.1"/>
    <property type="molecule type" value="Genomic_DNA"/>
</dbReference>
<evidence type="ECO:0000259" key="2">
    <source>
        <dbReference type="PROSITE" id="PS51272"/>
    </source>
</evidence>
<feature type="domain" description="SLH" evidence="2">
    <location>
        <begin position="164"/>
        <end position="227"/>
    </location>
</feature>
<dbReference type="Gene3D" id="2.60.40.2700">
    <property type="match status" value="1"/>
</dbReference>
<feature type="signal peptide" evidence="1">
    <location>
        <begin position="1"/>
        <end position="30"/>
    </location>
</feature>
<dbReference type="PANTHER" id="PTHR43308">
    <property type="entry name" value="OUTER MEMBRANE PROTEIN ALPHA-RELATED"/>
    <property type="match status" value="1"/>
</dbReference>
<dbReference type="PROSITE" id="PS51272">
    <property type="entry name" value="SLH"/>
    <property type="match status" value="3"/>
</dbReference>